<evidence type="ECO:0000259" key="2">
    <source>
        <dbReference type="Pfam" id="PF00496"/>
    </source>
</evidence>
<feature type="domain" description="Solute-binding protein family 5" evidence="2">
    <location>
        <begin position="101"/>
        <end position="459"/>
    </location>
</feature>
<gene>
    <name evidence="3" type="ORF">BJ979_001981</name>
</gene>
<accession>A0A852YQ68</accession>
<dbReference type="AlphaFoldDB" id="A0A852YQ68"/>
<dbReference type="Proteomes" id="UP000553888">
    <property type="component" value="Unassembled WGS sequence"/>
</dbReference>
<dbReference type="GO" id="GO:1904680">
    <property type="term" value="F:peptide transmembrane transporter activity"/>
    <property type="evidence" value="ECO:0007669"/>
    <property type="project" value="TreeGrafter"/>
</dbReference>
<dbReference type="CDD" id="cd08492">
    <property type="entry name" value="PBP2_NikA_DppA_OppA_like_15"/>
    <property type="match status" value="1"/>
</dbReference>
<keyword evidence="1" id="KW-0732">Signal</keyword>
<dbReference type="InterPro" id="IPR000914">
    <property type="entry name" value="SBP_5_dom"/>
</dbReference>
<dbReference type="Gene3D" id="3.10.105.10">
    <property type="entry name" value="Dipeptide-binding Protein, Domain 3"/>
    <property type="match status" value="1"/>
</dbReference>
<reference evidence="3 4" key="1">
    <citation type="submission" date="2020-07" db="EMBL/GenBank/DDBJ databases">
        <title>Sequencing the genomes of 1000 actinobacteria strains.</title>
        <authorList>
            <person name="Klenk H.-P."/>
        </authorList>
    </citation>
    <scope>NUCLEOTIDE SEQUENCE [LARGE SCALE GENOMIC DNA]</scope>
    <source>
        <strain evidence="3 4">DSM 23141</strain>
    </source>
</reference>
<evidence type="ECO:0000313" key="3">
    <source>
        <dbReference type="EMBL" id="NYG99355.1"/>
    </source>
</evidence>
<dbReference type="InterPro" id="IPR030678">
    <property type="entry name" value="Peptide/Ni-bd"/>
</dbReference>
<proteinExistence type="predicted"/>
<evidence type="ECO:0000256" key="1">
    <source>
        <dbReference type="SAM" id="SignalP"/>
    </source>
</evidence>
<evidence type="ECO:0000313" key="4">
    <source>
        <dbReference type="Proteomes" id="UP000553888"/>
    </source>
</evidence>
<dbReference type="Gene3D" id="3.40.190.10">
    <property type="entry name" value="Periplasmic binding protein-like II"/>
    <property type="match status" value="1"/>
</dbReference>
<feature type="chain" id="PRO_5039299230" evidence="1">
    <location>
        <begin position="38"/>
        <end position="554"/>
    </location>
</feature>
<dbReference type="InterPro" id="IPR039424">
    <property type="entry name" value="SBP_5"/>
</dbReference>
<dbReference type="GO" id="GO:0043190">
    <property type="term" value="C:ATP-binding cassette (ABC) transporter complex"/>
    <property type="evidence" value="ECO:0007669"/>
    <property type="project" value="InterPro"/>
</dbReference>
<comment type="caution">
    <text evidence="3">The sequence shown here is derived from an EMBL/GenBank/DDBJ whole genome shotgun (WGS) entry which is preliminary data.</text>
</comment>
<dbReference type="EMBL" id="JACBZY010000001">
    <property type="protein sequence ID" value="NYG99355.1"/>
    <property type="molecule type" value="Genomic_DNA"/>
</dbReference>
<feature type="signal peptide" evidence="1">
    <location>
        <begin position="1"/>
        <end position="37"/>
    </location>
</feature>
<dbReference type="RefSeq" id="WP_179567508.1">
    <property type="nucleotide sequence ID" value="NZ_JACBZY010000001.1"/>
</dbReference>
<dbReference type="SUPFAM" id="SSF53850">
    <property type="entry name" value="Periplasmic binding protein-like II"/>
    <property type="match status" value="1"/>
</dbReference>
<keyword evidence="4" id="KW-1185">Reference proteome</keyword>
<sequence>MTAARPPRPARGRLRLPRLAGALAVTAAVSLALSACAGGAAAGGGTGDATKPVDGGDLSFAIANDPISLNPSGTGSGNDTLYVTRQLFDSLLYQSPKDGSLKPWLASSWEANDDATRYTFHLRDDVTFSDGTALTSAEVKGTFDDIVAAGAKSTVVSAFLGYSGTETPDEHTAVVTFSTPNAAFPNSTSQVGLGIVSAAGLKIPYSDRATGDGLYGSGPFVLKKYTKDVETVLEKRDDYAWGPASLNKGEAAHLDSVTFQVVPEASVRTGSLSSDQVDVIGGVQPNDVQVLKTSDLPVVSRANPGVAFGLGFNEQSPKLGDVRVREAVARAVDSVEVRDTALNDLFAVGTSALAKTTPGYKDESGRFTHDAKKAAKLLDEAGWKLGSDGVREKDGEPLELKLIWISNFGPNQTSLELIQQQLKKVGVKLTLDGGAVVPDFLAKQQSGDFDITWGNQSRADGDILRTAFSSAGTNYYRIDDAELETLLQQQLATGDADARDKILGQVQDQLATQYYHVPIHELTSILGTQQSVHGVSFGADSRLDLLTAAWKDGE</sequence>
<dbReference type="PIRSF" id="PIRSF002741">
    <property type="entry name" value="MppA"/>
    <property type="match status" value="1"/>
</dbReference>
<dbReference type="Pfam" id="PF00496">
    <property type="entry name" value="SBP_bac_5"/>
    <property type="match status" value="1"/>
</dbReference>
<dbReference type="GO" id="GO:0015833">
    <property type="term" value="P:peptide transport"/>
    <property type="evidence" value="ECO:0007669"/>
    <property type="project" value="TreeGrafter"/>
</dbReference>
<dbReference type="PANTHER" id="PTHR30290">
    <property type="entry name" value="PERIPLASMIC BINDING COMPONENT OF ABC TRANSPORTER"/>
    <property type="match status" value="1"/>
</dbReference>
<name>A0A852YQ68_9MICO</name>
<protein>
    <submittedName>
        <fullName evidence="3">Peptide/nickel transport system substrate-binding protein</fullName>
    </submittedName>
</protein>
<dbReference type="GO" id="GO:0042597">
    <property type="term" value="C:periplasmic space"/>
    <property type="evidence" value="ECO:0007669"/>
    <property type="project" value="UniProtKB-ARBA"/>
</dbReference>
<organism evidence="3 4">
    <name type="scientific">Schumannella luteola</name>
    <dbReference type="NCBI Taxonomy" id="472059"/>
    <lineage>
        <taxon>Bacteria</taxon>
        <taxon>Bacillati</taxon>
        <taxon>Actinomycetota</taxon>
        <taxon>Actinomycetes</taxon>
        <taxon>Micrococcales</taxon>
        <taxon>Microbacteriaceae</taxon>
        <taxon>Schumannella</taxon>
    </lineage>
</organism>